<dbReference type="Proteomes" id="UP001153328">
    <property type="component" value="Unassembled WGS sequence"/>
</dbReference>
<feature type="region of interest" description="Disordered" evidence="3">
    <location>
        <begin position="254"/>
        <end position="309"/>
    </location>
</feature>
<accession>A0A9W4E7H3</accession>
<dbReference type="SMART" id="SM00560">
    <property type="entry name" value="LamGL"/>
    <property type="match status" value="1"/>
</dbReference>
<dbReference type="EMBL" id="CAJVAX010000012">
    <property type="protein sequence ID" value="CAG7634497.1"/>
    <property type="molecule type" value="Genomic_DNA"/>
</dbReference>
<reference evidence="5" key="1">
    <citation type="submission" date="2021-06" db="EMBL/GenBank/DDBJ databases">
        <authorList>
            <person name="Arsene-Ploetze F."/>
        </authorList>
    </citation>
    <scope>NUCLEOTIDE SEQUENCE</scope>
    <source>
        <strain evidence="5">SBRY1</strain>
    </source>
</reference>
<sequence length="1311" mass="132766">MGGISSSVRRKRRADRSGRRPVGVLLALALTLAGVATAGLAGPAAADGDPGDGHVTALPPDATPEAKAMAQAQATGQPVVVDALTTPYAQTTANPDGTLTQDSTPTPSRVQQGGHWVPVDSTLTANADGTLSTKASLNTLTLSGGGTAPLATLTSPDGKSLAIGMPFPLPVPTTDGDTAVYADVLPGVDLDVTATDVGGIREVLVVKSAAAAANPELATLRLSTTGAGLTMQSDAQGGLQAVDSTGAVDFVAPTPTMWDSSTPDSTSGTAGARTAAAAEPQTAAGADPSTPDGPGTGAQTAQIPVSASADAVTLTPSADLLRGTGTRYPVYIDPSYLPWKAGAPTWTWVQSAYPTADNFGQYGTSHSSQPGVGVCGTYPNGGSCVPADKERTYFQFNTSSLHSVEDTLGAATLTVTQTYSADWSCTNKYAVRAYASSTAIGHGTNWNNQPGGSLVGTDSVGGTGSADCGDVSFTYNALSAVRTAMGGTNPGVMTFGIYGDESDANGLKRVSNKATLSVTYDSTPNPPTGFTASPTPRYASAGTTQACETTANSTTSAFLGNPGAQGLQLKATVSSPTSPAQPVRGYFDLWDTAGTVATGYTGYVSSGNQVSYTVPSSKLVDGGSYGWDVSANDGILGSAAAPSAHCHFRVDMTPPTVSVPTAPDQISASALPVTFPPSGNGQVTGVHVGGGGWVPFSATDPAPAGTPSGLACMHWSFDPTLADAAWQCGSKLPGASGLAAFPTHWGTNIVYIQAEDNAGNYSGIVAYAFYVPWNPSGPAPVFGDTTGDGSPDVVAPGSDGNLYAHSVPGNTQATSPAVSLAAKAADSPAGDAWKNGYQITHRGSMRTGLNVDDLIVHKTGSPSMVFYFNPGNTGTDGRFDKKQEIAKPPCAGCTDYAADWSTTLQVAALGDVASTSLDAGHFGNYTGLLTTETTSTGDAALWFYPTVAYGLLGAPVKVAASGWKNMDLMSPGDTAGTGKPGLWTRDRSTGDILSRTLTTGTASTDANGDPLDTPVPTVTAVSAGTKIGNLVVAGDPVVGSDGDLTGDGIPDLWSVSSAGSLNVRPGTTATGSSGSPVTGTAAYFTIGSNSTAADQWPLKNTLTDIDTLNPATAHGTTSWGADHTGAVNSAVVLDGSTGFLQSAHAAVDTSKSYTVSAWVNLSSTAATITAVSQSTVNHQAFYLGFQSTTSHWYFQTTTSDETSTTFQTAHGGTRDAGGTERTPATGVWTLITGVYDADSDTQTLYVNGVAADVAAHNATPVYNSGGHLNIGANAIIGSTAPYNQWGGSIADVRTYPVALTPDEVHHIYTTS</sequence>
<feature type="compositionally biased region" description="Low complexity" evidence="3">
    <location>
        <begin position="268"/>
        <end position="286"/>
    </location>
</feature>
<proteinExistence type="predicted"/>
<dbReference type="InterPro" id="IPR006558">
    <property type="entry name" value="LamG-like"/>
</dbReference>
<feature type="region of interest" description="Disordered" evidence="3">
    <location>
        <begin position="91"/>
        <end position="114"/>
    </location>
</feature>
<evidence type="ECO:0000313" key="5">
    <source>
        <dbReference type="EMBL" id="CAG7634497.1"/>
    </source>
</evidence>
<dbReference type="InterPro" id="IPR013320">
    <property type="entry name" value="ConA-like_dom_sf"/>
</dbReference>
<keyword evidence="6" id="KW-1185">Reference proteome</keyword>
<feature type="compositionally biased region" description="Polar residues" evidence="3">
    <location>
        <begin position="257"/>
        <end position="267"/>
    </location>
</feature>
<dbReference type="Gene3D" id="2.60.120.200">
    <property type="match status" value="1"/>
</dbReference>
<keyword evidence="2" id="KW-1015">Disulfide bond</keyword>
<evidence type="ECO:0000256" key="1">
    <source>
        <dbReference type="ARBA" id="ARBA00022729"/>
    </source>
</evidence>
<dbReference type="SUPFAM" id="SSF49899">
    <property type="entry name" value="Concanavalin A-like lectins/glucanases"/>
    <property type="match status" value="1"/>
</dbReference>
<keyword evidence="1" id="KW-0732">Signal</keyword>
<evidence type="ECO:0000313" key="6">
    <source>
        <dbReference type="Proteomes" id="UP001153328"/>
    </source>
</evidence>
<comment type="caution">
    <text evidence="5">The sequence shown here is derived from an EMBL/GenBank/DDBJ whole genome shotgun (WGS) entry which is preliminary data.</text>
</comment>
<evidence type="ECO:0000256" key="3">
    <source>
        <dbReference type="SAM" id="MobiDB-lite"/>
    </source>
</evidence>
<dbReference type="RefSeq" id="WP_205044092.1">
    <property type="nucleotide sequence ID" value="NZ_CAJVAX010000012.1"/>
</dbReference>
<evidence type="ECO:0000259" key="4">
    <source>
        <dbReference type="SMART" id="SM00560"/>
    </source>
</evidence>
<feature type="compositionally biased region" description="Polar residues" evidence="3">
    <location>
        <begin position="91"/>
        <end position="111"/>
    </location>
</feature>
<dbReference type="Pfam" id="PF13385">
    <property type="entry name" value="Laminin_G_3"/>
    <property type="match status" value="1"/>
</dbReference>
<feature type="domain" description="LamG-like jellyroll fold" evidence="4">
    <location>
        <begin position="1151"/>
        <end position="1302"/>
    </location>
</feature>
<name>A0A9W4E7H3_9ACTN</name>
<organism evidence="5 6">
    <name type="scientific">Actinacidiphila bryophytorum</name>
    <dbReference type="NCBI Taxonomy" id="1436133"/>
    <lineage>
        <taxon>Bacteria</taxon>
        <taxon>Bacillati</taxon>
        <taxon>Actinomycetota</taxon>
        <taxon>Actinomycetes</taxon>
        <taxon>Kitasatosporales</taxon>
        <taxon>Streptomycetaceae</taxon>
        <taxon>Actinacidiphila</taxon>
    </lineage>
</organism>
<evidence type="ECO:0000256" key="2">
    <source>
        <dbReference type="ARBA" id="ARBA00023157"/>
    </source>
</evidence>
<protein>
    <submittedName>
        <fullName evidence="5">Concanavalin A-like lectin/glucanase superfamily protein</fullName>
    </submittedName>
</protein>
<gene>
    <name evidence="5" type="ORF">SBRY_21082</name>
</gene>